<evidence type="ECO:0000313" key="2">
    <source>
        <dbReference type="Proteomes" id="UP001203852"/>
    </source>
</evidence>
<accession>A0AAN6E5T3</accession>
<dbReference type="SUPFAM" id="SSF52047">
    <property type="entry name" value="RNI-like"/>
    <property type="match status" value="1"/>
</dbReference>
<protein>
    <submittedName>
        <fullName evidence="1">Uncharacterized protein</fullName>
    </submittedName>
</protein>
<dbReference type="InterPro" id="IPR032675">
    <property type="entry name" value="LRR_dom_sf"/>
</dbReference>
<keyword evidence="2" id="KW-1185">Reference proteome</keyword>
<proteinExistence type="predicted"/>
<dbReference type="EMBL" id="MU404350">
    <property type="protein sequence ID" value="KAI1618615.1"/>
    <property type="molecule type" value="Genomic_DNA"/>
</dbReference>
<comment type="caution">
    <text evidence="1">The sequence shown here is derived from an EMBL/GenBank/DDBJ whole genome shotgun (WGS) entry which is preliminary data.</text>
</comment>
<dbReference type="Proteomes" id="UP001203852">
    <property type="component" value="Unassembled WGS sequence"/>
</dbReference>
<organism evidence="1 2">
    <name type="scientific">Exophiala viscosa</name>
    <dbReference type="NCBI Taxonomy" id="2486360"/>
    <lineage>
        <taxon>Eukaryota</taxon>
        <taxon>Fungi</taxon>
        <taxon>Dikarya</taxon>
        <taxon>Ascomycota</taxon>
        <taxon>Pezizomycotina</taxon>
        <taxon>Eurotiomycetes</taxon>
        <taxon>Chaetothyriomycetidae</taxon>
        <taxon>Chaetothyriales</taxon>
        <taxon>Herpotrichiellaceae</taxon>
        <taxon>Exophiala</taxon>
    </lineage>
</organism>
<dbReference type="AlphaFoldDB" id="A0AAN6E5T3"/>
<dbReference type="Gene3D" id="3.80.10.10">
    <property type="entry name" value="Ribonuclease Inhibitor"/>
    <property type="match status" value="2"/>
</dbReference>
<name>A0AAN6E5T3_9EURO</name>
<reference evidence="1" key="1">
    <citation type="journal article" date="2022" name="bioRxiv">
        <title>Deciphering the potential niche of two novel black yeast fungi from a biological soil crust based on their genomes, phenotypes, and melanin regulation.</title>
        <authorList>
            <consortium name="DOE Joint Genome Institute"/>
            <person name="Carr E.C."/>
            <person name="Barton Q."/>
            <person name="Grambo S."/>
            <person name="Sullivan M."/>
            <person name="Renfro C.M."/>
            <person name="Kuo A."/>
            <person name="Pangilinan J."/>
            <person name="Lipzen A."/>
            <person name="Keymanesh K."/>
            <person name="Savage E."/>
            <person name="Barry K."/>
            <person name="Grigoriev I.V."/>
            <person name="Riekhof W.R."/>
            <person name="Harris S.S."/>
        </authorList>
    </citation>
    <scope>NUCLEOTIDE SEQUENCE</scope>
    <source>
        <strain evidence="1">JF 03-4F</strain>
    </source>
</reference>
<evidence type="ECO:0000313" key="1">
    <source>
        <dbReference type="EMBL" id="KAI1618615.1"/>
    </source>
</evidence>
<sequence length="555" mass="62772">MSSSSGGLTLPDEILSVVCEELGREGDFRTLYRCARSSKSLADPALRTMYQQHQTSPVFEQRDDLEVRQKAVDYTTRAAEQTQTFRKWTVLWRSIVLSSLDDFTTYKPYCRYIKALDFRNLSAMLDDYKFTGPIRKSFFAGRLQPFHFPKKEFARQTVDVIATVNAIGEAVTEKATLLEEIDGHISPGFLPRWISRSRKLQTLVLWKGDALASGAGAAIAEHCEHFKSLTIHEWRSADADDAFATFLDELNPDTLSYFEMISYNDLGRRSFEALGRHRTLQELDLSNLNQEAMQNLNALKGCTEIRTLKLDDSAGNVQLEARNHDVFIEVVGWLSSCRNLRDLTLKNFFDGPAILAQVLYSPGVKLSKLSLEGYSVRYTSARLFHSALAEQSSLESVWLKGNGEDTTPDDLQIMVQGLCNMTNLRELVLKDVSDEFSEEHIIALALSLPLLEDFWTSGEEVSADILPALLNLKYLKNLTLYAMTQFPADALIDFITNLDPVTQKGFNLSLMASHPEFDLTDGEQDLIRDCIRTHLDGRFDFVLWRDADTSDSDED</sequence>
<gene>
    <name evidence="1" type="ORF">EDD36DRAFT_36666</name>
</gene>